<dbReference type="Proteomes" id="UP000189674">
    <property type="component" value="Chromosome"/>
</dbReference>
<feature type="domain" description="PEGA" evidence="2">
    <location>
        <begin position="29"/>
        <end position="77"/>
    </location>
</feature>
<proteinExistence type="predicted"/>
<protein>
    <submittedName>
        <fullName evidence="3">PEGA domain protein</fullName>
    </submittedName>
</protein>
<dbReference type="Pfam" id="PF08308">
    <property type="entry name" value="PEGA"/>
    <property type="match status" value="1"/>
</dbReference>
<dbReference type="EMBL" id="CP019791">
    <property type="protein sequence ID" value="AQT68690.1"/>
    <property type="molecule type" value="Genomic_DNA"/>
</dbReference>
<sequence length="148" mass="16941" precursor="true">MSARNTFTKSLFAMLVTAAPLLTGCIERKLTINTKPQGALVTLNDEQVGKSPVTVDFNWYGDYKVHIAREGYTTLDTHRVLEAPTHDKFPFDFFYGVLWPETIVDEYEWTFELEPYQVPDRNLLIESALDARQEALGSTFKNRTDTTK</sequence>
<dbReference type="PROSITE" id="PS51257">
    <property type="entry name" value="PROKAR_LIPOPROTEIN"/>
    <property type="match status" value="1"/>
</dbReference>
<organism evidence="3 4">
    <name type="scientific">Anaerohalosphaera lusitana</name>
    <dbReference type="NCBI Taxonomy" id="1936003"/>
    <lineage>
        <taxon>Bacteria</taxon>
        <taxon>Pseudomonadati</taxon>
        <taxon>Planctomycetota</taxon>
        <taxon>Phycisphaerae</taxon>
        <taxon>Sedimentisphaerales</taxon>
        <taxon>Anaerohalosphaeraceae</taxon>
        <taxon>Anaerohalosphaera</taxon>
    </lineage>
</organism>
<accession>A0A1U9NM74</accession>
<gene>
    <name evidence="3" type="ORF">STSP2_01860</name>
</gene>
<dbReference type="KEGG" id="alus:STSP2_01860"/>
<keyword evidence="4" id="KW-1185">Reference proteome</keyword>
<dbReference type="InterPro" id="IPR013229">
    <property type="entry name" value="PEGA"/>
</dbReference>
<evidence type="ECO:0000313" key="4">
    <source>
        <dbReference type="Proteomes" id="UP000189674"/>
    </source>
</evidence>
<evidence type="ECO:0000313" key="3">
    <source>
        <dbReference type="EMBL" id="AQT68690.1"/>
    </source>
</evidence>
<feature type="chain" id="PRO_5013387330" evidence="1">
    <location>
        <begin position="19"/>
        <end position="148"/>
    </location>
</feature>
<evidence type="ECO:0000256" key="1">
    <source>
        <dbReference type="SAM" id="SignalP"/>
    </source>
</evidence>
<dbReference type="RefSeq" id="WP_169853099.1">
    <property type="nucleotide sequence ID" value="NZ_CP019791.1"/>
</dbReference>
<dbReference type="AlphaFoldDB" id="A0A1U9NM74"/>
<name>A0A1U9NM74_9BACT</name>
<feature type="signal peptide" evidence="1">
    <location>
        <begin position="1"/>
        <end position="18"/>
    </location>
</feature>
<keyword evidence="1" id="KW-0732">Signal</keyword>
<evidence type="ECO:0000259" key="2">
    <source>
        <dbReference type="Pfam" id="PF08308"/>
    </source>
</evidence>
<reference evidence="4" key="1">
    <citation type="submission" date="2017-02" db="EMBL/GenBank/DDBJ databases">
        <title>Comparative genomics and description of representatives of a novel lineage of planctomycetes thriving in anoxic sediments.</title>
        <authorList>
            <person name="Spring S."/>
            <person name="Bunk B."/>
            <person name="Sproer C."/>
        </authorList>
    </citation>
    <scope>NUCLEOTIDE SEQUENCE [LARGE SCALE GENOMIC DNA]</scope>
    <source>
        <strain evidence="4">ST-NAGAB-D1</strain>
    </source>
</reference>